<reference evidence="3 4" key="1">
    <citation type="submission" date="2010-12" db="EMBL/GenBank/DDBJ databases">
        <title>Whole genome sequence of Anaerolinea thermophila UNI-1.</title>
        <authorList>
            <person name="Narita-Yamada S."/>
            <person name="Kishi E."/>
            <person name="Watanabe Y."/>
            <person name="Takasaki K."/>
            <person name="Ankai A."/>
            <person name="Oguchi A."/>
            <person name="Fukui S."/>
            <person name="Takahashi M."/>
            <person name="Yashiro I."/>
            <person name="Hosoyama A."/>
            <person name="Sekiguchi Y."/>
            <person name="Hanada S."/>
            <person name="Fujita N."/>
        </authorList>
    </citation>
    <scope>NUCLEOTIDE SEQUENCE [LARGE SCALE GENOMIC DNA]</scope>
    <source>
        <strain evidence="4">DSM 14523 / JCM 11388 / NBRC 100420 / UNI-1</strain>
    </source>
</reference>
<dbReference type="AlphaFoldDB" id="E8MYM2"/>
<protein>
    <submittedName>
        <fullName evidence="3">Uncharacterized protein</fullName>
    </submittedName>
</protein>
<proteinExistence type="predicted"/>
<keyword evidence="1" id="KW-0175">Coiled coil</keyword>
<name>E8MYM2_ANATU</name>
<evidence type="ECO:0000313" key="3">
    <source>
        <dbReference type="EMBL" id="BAJ64358.1"/>
    </source>
</evidence>
<sequence>MPMKREKQSGGIQGMVQKTLQQAYQQAPWRKATRKGMLFLILAFLSVLLVWISLTISVESAEAAIEISRLEKQKEFLEYKIASLNTEIALQSSASVMEERAKLLGYRPATPEEIVYMTVPGYPGKQTTLVLPPPPSSQEETIILKSSYQQSLSDWLFQGLAQIENLQRGALP</sequence>
<dbReference type="InParanoid" id="E8MYM2"/>
<keyword evidence="2" id="KW-0812">Transmembrane</keyword>
<dbReference type="EMBL" id="AP012029">
    <property type="protein sequence ID" value="BAJ64358.1"/>
    <property type="molecule type" value="Genomic_DNA"/>
</dbReference>
<keyword evidence="2" id="KW-1133">Transmembrane helix</keyword>
<organism evidence="3 4">
    <name type="scientific">Anaerolinea thermophila (strain DSM 14523 / JCM 11388 / NBRC 100420 / UNI-1)</name>
    <dbReference type="NCBI Taxonomy" id="926569"/>
    <lineage>
        <taxon>Bacteria</taxon>
        <taxon>Bacillati</taxon>
        <taxon>Chloroflexota</taxon>
        <taxon>Anaerolineae</taxon>
        <taxon>Anaerolineales</taxon>
        <taxon>Anaerolineaceae</taxon>
        <taxon>Anaerolinea</taxon>
    </lineage>
</organism>
<feature type="coiled-coil region" evidence="1">
    <location>
        <begin position="60"/>
        <end position="87"/>
    </location>
</feature>
<evidence type="ECO:0000256" key="2">
    <source>
        <dbReference type="SAM" id="Phobius"/>
    </source>
</evidence>
<evidence type="ECO:0000256" key="1">
    <source>
        <dbReference type="SAM" id="Coils"/>
    </source>
</evidence>
<keyword evidence="2" id="KW-0472">Membrane</keyword>
<feature type="transmembrane region" description="Helical" evidence="2">
    <location>
        <begin position="36"/>
        <end position="54"/>
    </location>
</feature>
<dbReference type="STRING" id="926569.ANT_23320"/>
<keyword evidence="4" id="KW-1185">Reference proteome</keyword>
<accession>E8MYM2</accession>
<dbReference type="HOGENOM" id="CLU_1552107_0_0_0"/>
<gene>
    <name evidence="3" type="ordered locus">ANT_23320</name>
</gene>
<dbReference type="KEGG" id="atm:ANT_23320"/>
<dbReference type="Proteomes" id="UP000008922">
    <property type="component" value="Chromosome"/>
</dbReference>
<dbReference type="OrthoDB" id="164947at2"/>
<evidence type="ECO:0000313" key="4">
    <source>
        <dbReference type="Proteomes" id="UP000008922"/>
    </source>
</evidence>